<evidence type="ECO:0000313" key="3">
    <source>
        <dbReference type="Proteomes" id="UP000747399"/>
    </source>
</evidence>
<keyword evidence="3" id="KW-1185">Reference proteome</keyword>
<protein>
    <recommendedName>
        <fullName evidence="4">Crinkler (CRN) family protein</fullName>
    </recommendedName>
</protein>
<dbReference type="PANTHER" id="PTHR33129">
    <property type="entry name" value="PROTEIN KINASE DOMAIN-CONTAINING PROTEIN-RELATED"/>
    <property type="match status" value="1"/>
</dbReference>
<dbReference type="SUPFAM" id="SSF52540">
    <property type="entry name" value="P-loop containing nucleoside triphosphate hydrolases"/>
    <property type="match status" value="1"/>
</dbReference>
<evidence type="ECO:0000313" key="2">
    <source>
        <dbReference type="EMBL" id="GIL63336.1"/>
    </source>
</evidence>
<keyword evidence="1" id="KW-0472">Membrane</keyword>
<comment type="caution">
    <text evidence="2">The sequence shown here is derived from an EMBL/GenBank/DDBJ whole genome shotgun (WGS) entry which is preliminary data.</text>
</comment>
<feature type="transmembrane region" description="Helical" evidence="1">
    <location>
        <begin position="158"/>
        <end position="180"/>
    </location>
</feature>
<evidence type="ECO:0008006" key="4">
    <source>
        <dbReference type="Google" id="ProtNLM"/>
    </source>
</evidence>
<dbReference type="PANTHER" id="PTHR33129:SF1">
    <property type="entry name" value="ATP-BINDING PROTEIN"/>
    <property type="match status" value="1"/>
</dbReference>
<gene>
    <name evidence="2" type="ORF">Vafri_17298</name>
</gene>
<keyword evidence="1" id="KW-1133">Transmembrane helix</keyword>
<dbReference type="InterPro" id="IPR027417">
    <property type="entry name" value="P-loop_NTPase"/>
</dbReference>
<proteinExistence type="predicted"/>
<dbReference type="InterPro" id="IPR052980">
    <property type="entry name" value="Crinkler_effector"/>
</dbReference>
<dbReference type="EMBL" id="BNCO01000056">
    <property type="protein sequence ID" value="GIL63336.1"/>
    <property type="molecule type" value="Genomic_DNA"/>
</dbReference>
<dbReference type="Proteomes" id="UP000747399">
    <property type="component" value="Unassembled WGS sequence"/>
</dbReference>
<reference evidence="2" key="1">
    <citation type="journal article" date="2021" name="Proc. Natl. Acad. Sci. U.S.A.">
        <title>Three genomes in the algal genus Volvox reveal the fate of a haploid sex-determining region after a transition to homothallism.</title>
        <authorList>
            <person name="Yamamoto K."/>
            <person name="Hamaji T."/>
            <person name="Kawai-Toyooka H."/>
            <person name="Matsuzaki R."/>
            <person name="Takahashi F."/>
            <person name="Nishimura Y."/>
            <person name="Kawachi M."/>
            <person name="Noguchi H."/>
            <person name="Minakuchi Y."/>
            <person name="Umen J.G."/>
            <person name="Toyoda A."/>
            <person name="Nozaki H."/>
        </authorList>
    </citation>
    <scope>NUCLEOTIDE SEQUENCE</scope>
    <source>
        <strain evidence="2">NIES-3780</strain>
    </source>
</reference>
<organism evidence="2 3">
    <name type="scientific">Volvox africanus</name>
    <dbReference type="NCBI Taxonomy" id="51714"/>
    <lineage>
        <taxon>Eukaryota</taxon>
        <taxon>Viridiplantae</taxon>
        <taxon>Chlorophyta</taxon>
        <taxon>core chlorophytes</taxon>
        <taxon>Chlorophyceae</taxon>
        <taxon>CS clade</taxon>
        <taxon>Chlamydomonadales</taxon>
        <taxon>Volvocaceae</taxon>
        <taxon>Volvox</taxon>
    </lineage>
</organism>
<accession>A0A8J4BQ99</accession>
<keyword evidence="1" id="KW-0812">Transmembrane</keyword>
<evidence type="ECO:0000256" key="1">
    <source>
        <dbReference type="SAM" id="Phobius"/>
    </source>
</evidence>
<sequence>MIRSSLMRKMPPTGLDAIVQRLAELYKDDGNMRVELLMKLTIAPDAEVTKIWTSWKTLLDSPELEKKFLQGVVAGLGSMVPAAGGSSSRQPAPQRFQLFWQALLRLPPIVAGSFLTLPSNVNLLGRDLWGSSLLVRHCYRGIFDRMMGLHSSNGKKRFVITGTPGIGKSFFAVVLMGWLVQEMGVSTFLVEFQAKRYLFTREGTDKKVEVGSITDFMAELEDPLTWWIVDMGKGEEVPACTVLLASPDQQRYKEFLKFPGSSKLYMPVWSNEEIEECRMQLYPNLDKEEVEKLVTLWGKVPRYVLEKAREEWTLISLKETISKCKWEDIISCIGEPEAAPEASHKLVHLEVVDDKLYNKRIMMPASSYVVEQMEQKAGHDHVKQLENLIHLSIGTPAYAATAGVFFEHYAHRRLQEGGSFEVRQLYPPKRAPAAENIQILNVEQCSGIHTFYKLQEIKEQGDNIYCVPSNHNFPAVDSIMQPQFLFQMTTTQKEEVKVDTLNAAAHQLRSKKPRLYFVVPARIFLEFKFVRGIPTEIEQWVLKVKGMK</sequence>
<dbReference type="AlphaFoldDB" id="A0A8J4BQ99"/>
<name>A0A8J4BQ99_9CHLO</name>